<dbReference type="Proteomes" id="UP001239795">
    <property type="component" value="Unassembled WGS sequence"/>
</dbReference>
<gene>
    <name evidence="1" type="ORF">CMEL01_09136</name>
</gene>
<dbReference type="InterPro" id="IPR015424">
    <property type="entry name" value="PyrdxlP-dep_Trfase"/>
</dbReference>
<keyword evidence="2" id="KW-1185">Reference proteome</keyword>
<evidence type="ECO:0000313" key="2">
    <source>
        <dbReference type="Proteomes" id="UP001239795"/>
    </source>
</evidence>
<reference evidence="1 2" key="1">
    <citation type="submission" date="2016-10" db="EMBL/GenBank/DDBJ databases">
        <title>The genome sequence of Colletotrichum fioriniae PJ7.</title>
        <authorList>
            <person name="Baroncelli R."/>
        </authorList>
    </citation>
    <scope>NUCLEOTIDE SEQUENCE [LARGE SCALE GENOMIC DNA]</scope>
    <source>
        <strain evidence="1">Col 31</strain>
    </source>
</reference>
<comment type="caution">
    <text evidence="1">The sequence shown here is derived from an EMBL/GenBank/DDBJ whole genome shotgun (WGS) entry which is preliminary data.</text>
</comment>
<proteinExistence type="predicted"/>
<dbReference type="InterPro" id="IPR015421">
    <property type="entry name" value="PyrdxlP-dep_Trfase_major"/>
</dbReference>
<organism evidence="1 2">
    <name type="scientific">Colletotrichum melonis</name>
    <dbReference type="NCBI Taxonomy" id="1209925"/>
    <lineage>
        <taxon>Eukaryota</taxon>
        <taxon>Fungi</taxon>
        <taxon>Dikarya</taxon>
        <taxon>Ascomycota</taxon>
        <taxon>Pezizomycotina</taxon>
        <taxon>Sordariomycetes</taxon>
        <taxon>Hypocreomycetidae</taxon>
        <taxon>Glomerellales</taxon>
        <taxon>Glomerellaceae</taxon>
        <taxon>Colletotrichum</taxon>
        <taxon>Colletotrichum acutatum species complex</taxon>
    </lineage>
</organism>
<dbReference type="SUPFAM" id="SSF53383">
    <property type="entry name" value="PLP-dependent transferases"/>
    <property type="match status" value="1"/>
</dbReference>
<name>A0AAI9XET7_9PEZI</name>
<dbReference type="EMBL" id="MLGG01000079">
    <property type="protein sequence ID" value="KAK1447297.1"/>
    <property type="molecule type" value="Genomic_DNA"/>
</dbReference>
<evidence type="ECO:0000313" key="1">
    <source>
        <dbReference type="EMBL" id="KAK1447297.1"/>
    </source>
</evidence>
<sequence>MLSEPTYKMAFPAGLPIRKLDHNFNNGEGSILSFDQMRSLTMANPLWREFINNRLALERRYEQLLHLYEEKFSNYFGDFMPIHYGTLTSSTMDPETVVKIILTLEGLSMPESSESSESPFTDEDDTLKRLGWEDIQAKQPCWALLSDTYAAATTASTRAPGHKSSLKYSDSPKPYGSNPALLHIDGVSDDELRDQLFVAREAGCIGIVIELVETQFNGRVLHPSLLSRLSVMCAEYQLLLAVDETLTAIRCGAPFCFQREEYFDVISPDLVFFGKATGSQGIAIGFDGQFVKRFGLLGSSRSRAVRKWQNNFQKPLPTADLIQAMTTIEIAVQGNFVMLSRIIGQAIRDFVLDQAAERGHEVTPPEILGGLESLIFVRKDIAGEMLVMGAKTAGSWIPWVKWLPRLEKDMTRSEVLEEIIGRSSRSAREELSNLLTKRGSKPTWCFWCGNRTTAKKDDWCRRCCIGKCEGEVCGRHFFRHHCV</sequence>
<dbReference type="Gene3D" id="3.40.640.10">
    <property type="entry name" value="Type I PLP-dependent aspartate aminotransferase-like (Major domain)"/>
    <property type="match status" value="1"/>
</dbReference>
<protein>
    <submittedName>
        <fullName evidence="1">Uncharacterized protein</fullName>
    </submittedName>
</protein>
<accession>A0AAI9XET7</accession>
<dbReference type="AlphaFoldDB" id="A0AAI9XET7"/>